<dbReference type="Gene3D" id="1.20.1280.50">
    <property type="match status" value="1"/>
</dbReference>
<name>A0ABR0KMA3_9EURO</name>
<evidence type="ECO:0000256" key="1">
    <source>
        <dbReference type="SAM" id="MobiDB-lite"/>
    </source>
</evidence>
<dbReference type="SMART" id="SM00256">
    <property type="entry name" value="FBOX"/>
    <property type="match status" value="2"/>
</dbReference>
<feature type="domain" description="F-box" evidence="2">
    <location>
        <begin position="135"/>
        <end position="175"/>
    </location>
</feature>
<feature type="domain" description="F-box" evidence="2">
    <location>
        <begin position="93"/>
        <end position="132"/>
    </location>
</feature>
<dbReference type="InterPro" id="IPR001810">
    <property type="entry name" value="F-box_dom"/>
</dbReference>
<keyword evidence="4" id="KW-1185">Reference proteome</keyword>
<protein>
    <recommendedName>
        <fullName evidence="2">F-box domain-containing protein</fullName>
    </recommendedName>
</protein>
<organism evidence="3 4">
    <name type="scientific">Lithohypha guttulata</name>
    <dbReference type="NCBI Taxonomy" id="1690604"/>
    <lineage>
        <taxon>Eukaryota</taxon>
        <taxon>Fungi</taxon>
        <taxon>Dikarya</taxon>
        <taxon>Ascomycota</taxon>
        <taxon>Pezizomycotina</taxon>
        <taxon>Eurotiomycetes</taxon>
        <taxon>Chaetothyriomycetidae</taxon>
        <taxon>Chaetothyriales</taxon>
        <taxon>Trichomeriaceae</taxon>
        <taxon>Lithohypha</taxon>
    </lineage>
</organism>
<dbReference type="InterPro" id="IPR036322">
    <property type="entry name" value="WD40_repeat_dom_sf"/>
</dbReference>
<dbReference type="EMBL" id="JAVRRG010000006">
    <property type="protein sequence ID" value="KAK5100691.1"/>
    <property type="molecule type" value="Genomic_DNA"/>
</dbReference>
<proteinExistence type="predicted"/>
<feature type="region of interest" description="Disordered" evidence="1">
    <location>
        <begin position="1"/>
        <end position="63"/>
    </location>
</feature>
<dbReference type="SUPFAM" id="SSF50978">
    <property type="entry name" value="WD40 repeat-like"/>
    <property type="match status" value="1"/>
</dbReference>
<sequence>MDQSNLSFNNPFGDDSDDSDSSAISELETPNAFSGHRDNLARLYEGDTSDSEPGDGSYTPTQSGLSLFRNRQHVMHRDTLARLHFKQNFSKALPDDVLRKVAGYLDPVDRKNMRLACRQWAEHLPRPKLITAQRLPAEILLAVFDHLLPSDYDAARHTCMNWFMVGFDNKIAKHMLSTSGSYPAYLQDLAQEREKLLPSNLQLPLPAPHDEDLTSTLIDKECYGGHFLTSFTVIEQVSFEKLMRQPGEQYTIDPSLRHFTVSCCGKYLLVSLDKDIFVYKLSVIEPVARLVAPSIIIAVSMDTSSGRYSVAALAEGRLGLTWDLQTPNVMIGVPVGVSRMILDDRLESLHGIVDVHTESPESNTPQLTDVLPGLEINTHPAVYLHLGTDSDYPRSVAICPQRKCVAFGCRSGIELHWRTPDSDANLNRWFPLGAPSDHLFFLPQRPNIDSARKLRLISSAAGPSKANRARQHSAPTKWTFRPTTQRRGRMQSMTRLFFGSLPFPSALTRHGSATSLQEGEHRGVLRTVDCDHYRAVPISDGAHMLFTDPATGLLCLGSDAPLGGPTKLMRKVCMIPPESEAPEGASTLTCYQAGHDLRWGIRVVAAYDDGRIILYNIPADCFERIKHIRSSPDVWDELAGVFGQSDLLMDVYMASQEDLSADEDPKAFRSIQIEGLEIHKTESEVEDIQVDCVGGGVKVWLLLKSSRAIRLSIYAPRHFRPVDRYVGADGLVHPGQPRRTQDLKGKSRASYPEDDEATSRHVKFVVFE</sequence>
<dbReference type="SUPFAM" id="SSF81383">
    <property type="entry name" value="F-box domain"/>
    <property type="match status" value="2"/>
</dbReference>
<comment type="caution">
    <text evidence="3">The sequence shown here is derived from an EMBL/GenBank/DDBJ whole genome shotgun (WGS) entry which is preliminary data.</text>
</comment>
<evidence type="ECO:0000313" key="3">
    <source>
        <dbReference type="EMBL" id="KAK5100691.1"/>
    </source>
</evidence>
<dbReference type="Proteomes" id="UP001345013">
    <property type="component" value="Unassembled WGS sequence"/>
</dbReference>
<accession>A0ABR0KMA3</accession>
<dbReference type="CDD" id="cd22159">
    <property type="entry name" value="F-box_AtTIR1-like"/>
    <property type="match status" value="1"/>
</dbReference>
<dbReference type="InterPro" id="IPR036047">
    <property type="entry name" value="F-box-like_dom_sf"/>
</dbReference>
<evidence type="ECO:0000313" key="4">
    <source>
        <dbReference type="Proteomes" id="UP001345013"/>
    </source>
</evidence>
<feature type="compositionally biased region" description="Polar residues" evidence="1">
    <location>
        <begin position="1"/>
        <end position="10"/>
    </location>
</feature>
<evidence type="ECO:0000259" key="2">
    <source>
        <dbReference type="SMART" id="SM00256"/>
    </source>
</evidence>
<reference evidence="3 4" key="1">
    <citation type="submission" date="2023-08" db="EMBL/GenBank/DDBJ databases">
        <title>Black Yeasts Isolated from many extreme environments.</title>
        <authorList>
            <person name="Coleine C."/>
            <person name="Stajich J.E."/>
            <person name="Selbmann L."/>
        </authorList>
    </citation>
    <scope>NUCLEOTIDE SEQUENCE [LARGE SCALE GENOMIC DNA]</scope>
    <source>
        <strain evidence="3 4">CCFEE 5885</strain>
    </source>
</reference>
<gene>
    <name evidence="3" type="ORF">LTR24_000837</name>
</gene>
<dbReference type="Pfam" id="PF00646">
    <property type="entry name" value="F-box"/>
    <property type="match status" value="1"/>
</dbReference>
<dbReference type="Pfam" id="PF12937">
    <property type="entry name" value="F-box-like"/>
    <property type="match status" value="1"/>
</dbReference>
<feature type="region of interest" description="Disordered" evidence="1">
    <location>
        <begin position="730"/>
        <end position="756"/>
    </location>
</feature>